<keyword evidence="3" id="KW-0723">Serine/threonine-protein kinase</keyword>
<organism evidence="3 4">
    <name type="scientific">Nesterenkonia sandarakina</name>
    <dbReference type="NCBI Taxonomy" id="272918"/>
    <lineage>
        <taxon>Bacteria</taxon>
        <taxon>Bacillati</taxon>
        <taxon>Actinomycetota</taxon>
        <taxon>Actinomycetes</taxon>
        <taxon>Micrococcales</taxon>
        <taxon>Micrococcaceae</taxon>
        <taxon>Nesterenkonia</taxon>
    </lineage>
</organism>
<dbReference type="EMBL" id="PVTY01000001">
    <property type="protein sequence ID" value="PRZ18746.1"/>
    <property type="molecule type" value="Genomic_DNA"/>
</dbReference>
<dbReference type="PROSITE" id="PS50011">
    <property type="entry name" value="PROTEIN_KINASE_DOM"/>
    <property type="match status" value="1"/>
</dbReference>
<evidence type="ECO:0000313" key="4">
    <source>
        <dbReference type="Proteomes" id="UP000238217"/>
    </source>
</evidence>
<comment type="caution">
    <text evidence="3">The sequence shown here is derived from an EMBL/GenBank/DDBJ whole genome shotgun (WGS) entry which is preliminary data.</text>
</comment>
<feature type="region of interest" description="Disordered" evidence="1">
    <location>
        <begin position="1"/>
        <end position="31"/>
    </location>
</feature>
<feature type="region of interest" description="Disordered" evidence="1">
    <location>
        <begin position="511"/>
        <end position="557"/>
    </location>
</feature>
<dbReference type="SUPFAM" id="SSF56112">
    <property type="entry name" value="Protein kinase-like (PK-like)"/>
    <property type="match status" value="1"/>
</dbReference>
<feature type="domain" description="Protein kinase" evidence="2">
    <location>
        <begin position="51"/>
        <end position="333"/>
    </location>
</feature>
<evidence type="ECO:0000259" key="2">
    <source>
        <dbReference type="PROSITE" id="PS50011"/>
    </source>
</evidence>
<accession>A0A2T0YSI0</accession>
<dbReference type="PANTHER" id="PTHR44329">
    <property type="entry name" value="SERINE/THREONINE-PROTEIN KINASE TNNI3K-RELATED"/>
    <property type="match status" value="1"/>
</dbReference>
<dbReference type="GO" id="GO:0005524">
    <property type="term" value="F:ATP binding"/>
    <property type="evidence" value="ECO:0007669"/>
    <property type="project" value="InterPro"/>
</dbReference>
<gene>
    <name evidence="3" type="ORF">BCL67_10152</name>
</gene>
<feature type="compositionally biased region" description="Basic and acidic residues" evidence="1">
    <location>
        <begin position="413"/>
        <end position="431"/>
    </location>
</feature>
<dbReference type="PANTHER" id="PTHR44329:SF214">
    <property type="entry name" value="PROTEIN KINASE DOMAIN-CONTAINING PROTEIN"/>
    <property type="match status" value="1"/>
</dbReference>
<dbReference type="AlphaFoldDB" id="A0A2T0YSI0"/>
<feature type="region of interest" description="Disordered" evidence="1">
    <location>
        <begin position="231"/>
        <end position="263"/>
    </location>
</feature>
<dbReference type="RefSeq" id="WP_181255825.1">
    <property type="nucleotide sequence ID" value="NZ_PVTY01000001.1"/>
</dbReference>
<feature type="compositionally biased region" description="Low complexity" evidence="1">
    <location>
        <begin position="398"/>
        <end position="410"/>
    </location>
</feature>
<dbReference type="InterPro" id="IPR051681">
    <property type="entry name" value="Ser/Thr_Kinases-Pseudokinases"/>
</dbReference>
<feature type="compositionally biased region" description="Basic and acidic residues" evidence="1">
    <location>
        <begin position="530"/>
        <end position="540"/>
    </location>
</feature>
<dbReference type="InterPro" id="IPR000719">
    <property type="entry name" value="Prot_kinase_dom"/>
</dbReference>
<dbReference type="Pfam" id="PF00069">
    <property type="entry name" value="Pkinase"/>
    <property type="match status" value="1"/>
</dbReference>
<evidence type="ECO:0000313" key="3">
    <source>
        <dbReference type="EMBL" id="PRZ18746.1"/>
    </source>
</evidence>
<protein>
    <submittedName>
        <fullName evidence="3">Serine/threonine protein kinase</fullName>
    </submittedName>
</protein>
<reference evidence="3 4" key="1">
    <citation type="submission" date="2018-03" db="EMBL/GenBank/DDBJ databases">
        <title>Comparative analysis of microorganisms from saline springs in Andes Mountain Range, Colombia.</title>
        <authorList>
            <person name="Rubin E."/>
        </authorList>
    </citation>
    <scope>NUCLEOTIDE SEQUENCE [LARGE SCALE GENOMIC DNA]</scope>
    <source>
        <strain evidence="3 4">CG 35</strain>
    </source>
</reference>
<proteinExistence type="predicted"/>
<dbReference type="GO" id="GO:0004674">
    <property type="term" value="F:protein serine/threonine kinase activity"/>
    <property type="evidence" value="ECO:0007669"/>
    <property type="project" value="UniProtKB-KW"/>
</dbReference>
<dbReference type="InterPro" id="IPR011009">
    <property type="entry name" value="Kinase-like_dom_sf"/>
</dbReference>
<keyword evidence="4" id="KW-1185">Reference proteome</keyword>
<keyword evidence="3" id="KW-0418">Kinase</keyword>
<evidence type="ECO:0000256" key="1">
    <source>
        <dbReference type="SAM" id="MobiDB-lite"/>
    </source>
</evidence>
<feature type="region of interest" description="Disordered" evidence="1">
    <location>
        <begin position="398"/>
        <end position="442"/>
    </location>
</feature>
<keyword evidence="3" id="KW-0808">Transferase</keyword>
<dbReference type="Proteomes" id="UP000238217">
    <property type="component" value="Unassembled WGS sequence"/>
</dbReference>
<name>A0A2T0YSI0_9MICC</name>
<sequence>MNGDITGRLLGRRTSHRTAGSPEQAAPLERMRRTFDDSVTRGWDPPSAPGITVERLLGAGGNALVWLVWWDSPDEPDWQLVDGCPPAAFALKVPRAQRAGQEVGGGAGETAGRRRREPVERVAAELQALDMLRHEHLVRAYGALETSQGLGLMLEPYNTGSLGQLLRSVGRLSLGEVVTVLTPIATALGALHLGGVAHGDVSPGNILLAADGKPALGDLADAAILGTARSASGTPGFAAPERELEGRLPPGADSATRREARSGLSPEADVYSLGAVAWFSLTGSVPARSSQRAPLPSLRPELPDTIALLLESALQEDPGLRPSAQDFAVELFRCSAPAALDLTPHVHEEVVPELPTRPGAETSARRRAPRLSALALGALGFLGLWFAAGLVTPTPTTTFAPIAQTAPPETETTEQRSADGPRSPEDPRPRAPDPAGLSPAELLGHPDAERAVEGIAALRTQALREASVEQVRGYTVAEAPARAADVRLVRDFAEAGLSYRGEPLVISVGDEQPDLDQQSDQDTGPVESEVESRDESREGGEADGWSAGDAEGDRGRVAELRATVTATGMGSGAPESQEVVLVLQRQEGRWLLHTVREVDPATAGGSASAAEDG</sequence>
<dbReference type="Gene3D" id="1.10.510.10">
    <property type="entry name" value="Transferase(Phosphotransferase) domain 1"/>
    <property type="match status" value="1"/>
</dbReference>